<keyword evidence="2" id="KW-1185">Reference proteome</keyword>
<sequence>MATRKYPAPHITTSADKDVVIFCDGDFFIVNNVQLQHFLPYGGICSAYSNVDDSVAVIRTHGHEGFYIDVFDRTFHVTIKDFLAVRSGKRDKKILHEVFTFSRGHGKCYPEK</sequence>
<reference evidence="1" key="1">
    <citation type="submission" date="2022-04" db="EMBL/GenBank/DDBJ databases">
        <title>Complete genome of Methanoplanus endosymbiosus DSM 3599.</title>
        <authorList>
            <person name="Chen S.-C."/>
            <person name="You Y.-T."/>
            <person name="Zhou Y.-Z."/>
            <person name="Lai M.-C."/>
        </authorList>
    </citation>
    <scope>NUCLEOTIDE SEQUENCE</scope>
    <source>
        <strain evidence="1">DSM 3599</strain>
    </source>
</reference>
<gene>
    <name evidence="1" type="ORF">L6E24_03650</name>
</gene>
<dbReference type="AlphaFoldDB" id="A0A9E7PMZ8"/>
<proteinExistence type="predicted"/>
<evidence type="ECO:0000313" key="1">
    <source>
        <dbReference type="EMBL" id="UUX93229.1"/>
    </source>
</evidence>
<dbReference type="Proteomes" id="UP001060368">
    <property type="component" value="Chromosome"/>
</dbReference>
<dbReference type="RefSeq" id="WP_257743369.1">
    <property type="nucleotide sequence ID" value="NZ_CP096115.1"/>
</dbReference>
<evidence type="ECO:0000313" key="2">
    <source>
        <dbReference type="Proteomes" id="UP001060368"/>
    </source>
</evidence>
<dbReference type="KEGG" id="mend:L6E24_03650"/>
<name>A0A9E7PMZ8_9EURY</name>
<organism evidence="1 2">
    <name type="scientific">Methanoplanus endosymbiosus</name>
    <dbReference type="NCBI Taxonomy" id="33865"/>
    <lineage>
        <taxon>Archaea</taxon>
        <taxon>Methanobacteriati</taxon>
        <taxon>Methanobacteriota</taxon>
        <taxon>Stenosarchaea group</taxon>
        <taxon>Methanomicrobia</taxon>
        <taxon>Methanomicrobiales</taxon>
        <taxon>Methanomicrobiaceae</taxon>
        <taxon>Methanoplanus</taxon>
    </lineage>
</organism>
<accession>A0A9E7PMZ8</accession>
<dbReference type="EMBL" id="CP096115">
    <property type="protein sequence ID" value="UUX93229.1"/>
    <property type="molecule type" value="Genomic_DNA"/>
</dbReference>
<dbReference type="GeneID" id="74306760"/>
<protein>
    <submittedName>
        <fullName evidence="1">Uncharacterized protein</fullName>
    </submittedName>
</protein>